<keyword evidence="2" id="KW-0732">Signal</keyword>
<accession>A0AAD8YL44</accession>
<feature type="transmembrane region" description="Helical" evidence="1">
    <location>
        <begin position="167"/>
        <end position="187"/>
    </location>
</feature>
<protein>
    <submittedName>
        <fullName evidence="3">Uncharacterized protein</fullName>
    </submittedName>
</protein>
<comment type="caution">
    <text evidence="3">The sequence shown here is derived from an EMBL/GenBank/DDBJ whole genome shotgun (WGS) entry which is preliminary data.</text>
</comment>
<keyword evidence="4" id="KW-1185">Reference proteome</keyword>
<dbReference type="EMBL" id="JATAAI010000002">
    <property type="protein sequence ID" value="KAK1748008.1"/>
    <property type="molecule type" value="Genomic_DNA"/>
</dbReference>
<evidence type="ECO:0000313" key="3">
    <source>
        <dbReference type="EMBL" id="KAK1748008.1"/>
    </source>
</evidence>
<keyword evidence="1" id="KW-0812">Transmembrane</keyword>
<keyword evidence="1" id="KW-0472">Membrane</keyword>
<evidence type="ECO:0000313" key="4">
    <source>
        <dbReference type="Proteomes" id="UP001224775"/>
    </source>
</evidence>
<feature type="transmembrane region" description="Helical" evidence="1">
    <location>
        <begin position="125"/>
        <end position="146"/>
    </location>
</feature>
<feature type="transmembrane region" description="Helical" evidence="1">
    <location>
        <begin position="359"/>
        <end position="377"/>
    </location>
</feature>
<dbReference type="AlphaFoldDB" id="A0AAD8YL44"/>
<feature type="signal peptide" evidence="2">
    <location>
        <begin position="1"/>
        <end position="19"/>
    </location>
</feature>
<evidence type="ECO:0000256" key="1">
    <source>
        <dbReference type="SAM" id="Phobius"/>
    </source>
</evidence>
<sequence length="428" mass="47998">MKTLIRIALLLGSLGLASGATFAKPNNYDFASKEGCKYGAQQVRNECSFCFVDVSLSLSDFSLIRINDPQSECPVRMECFKDANMPKGGRCDCNPLWFKIPAALPFDDSEWDDGFTTSDCKNHNLARFIVGMFHLSAFFMTAAFIYTDVAVLRELKRAKALKWNATAYSLVFMLIAAVSKIFVDLIYLANTWDGDKTEFWYHSRKILFVYLIMPFNAIIEFEIGVTWIDLYDRTNKMSKSSSRVIKALRWILRIIAFIISFGFLLFVMTGGMLNLLFAALAPPCAGIVFVSIAGFLITKTLCPKKNDTANPNWKVAAAISRGVKHTIGAKFVEIIALLGMGFTGKSPALGYTYGFFNILYFWFYTFRIWGWLHYIIYGSRKHLKKYASENASAYFGFSTIGLNKASTRMSSAVSSRMSTQSSAVSSAE</sequence>
<feature type="transmembrane region" description="Helical" evidence="1">
    <location>
        <begin position="250"/>
        <end position="269"/>
    </location>
</feature>
<keyword evidence="1" id="KW-1133">Transmembrane helix</keyword>
<reference evidence="3" key="1">
    <citation type="submission" date="2023-06" db="EMBL/GenBank/DDBJ databases">
        <title>Survivors Of The Sea: Transcriptome response of Skeletonema marinoi to long-term dormancy.</title>
        <authorList>
            <person name="Pinder M.I.M."/>
            <person name="Kourtchenko O."/>
            <person name="Robertson E.K."/>
            <person name="Larsson T."/>
            <person name="Maumus F."/>
            <person name="Osuna-Cruz C.M."/>
            <person name="Vancaester E."/>
            <person name="Stenow R."/>
            <person name="Vandepoele K."/>
            <person name="Ploug H."/>
            <person name="Bruchert V."/>
            <person name="Godhe A."/>
            <person name="Topel M."/>
        </authorList>
    </citation>
    <scope>NUCLEOTIDE SEQUENCE</scope>
    <source>
        <strain evidence="3">R05AC</strain>
    </source>
</reference>
<name>A0AAD8YL44_9STRA</name>
<feature type="chain" id="PRO_5042109691" evidence="2">
    <location>
        <begin position="20"/>
        <end position="428"/>
    </location>
</feature>
<feature type="transmembrane region" description="Helical" evidence="1">
    <location>
        <begin position="275"/>
        <end position="297"/>
    </location>
</feature>
<evidence type="ECO:0000256" key="2">
    <source>
        <dbReference type="SAM" id="SignalP"/>
    </source>
</evidence>
<gene>
    <name evidence="3" type="ORF">QTG54_001971</name>
</gene>
<proteinExistence type="predicted"/>
<organism evidence="3 4">
    <name type="scientific">Skeletonema marinoi</name>
    <dbReference type="NCBI Taxonomy" id="267567"/>
    <lineage>
        <taxon>Eukaryota</taxon>
        <taxon>Sar</taxon>
        <taxon>Stramenopiles</taxon>
        <taxon>Ochrophyta</taxon>
        <taxon>Bacillariophyta</taxon>
        <taxon>Coscinodiscophyceae</taxon>
        <taxon>Thalassiosirophycidae</taxon>
        <taxon>Thalassiosirales</taxon>
        <taxon>Skeletonemataceae</taxon>
        <taxon>Skeletonema</taxon>
        <taxon>Skeletonema marinoi-dohrnii complex</taxon>
    </lineage>
</organism>
<feature type="transmembrane region" description="Helical" evidence="1">
    <location>
        <begin position="207"/>
        <end position="230"/>
    </location>
</feature>
<feature type="transmembrane region" description="Helical" evidence="1">
    <location>
        <begin position="331"/>
        <end position="353"/>
    </location>
</feature>
<dbReference type="Proteomes" id="UP001224775">
    <property type="component" value="Unassembled WGS sequence"/>
</dbReference>